<feature type="binding site" evidence="4">
    <location>
        <position position="105"/>
    </location>
    <ligand>
        <name>Ca(2+)</name>
        <dbReference type="ChEBI" id="CHEBI:29108"/>
        <label>1</label>
    </ligand>
</feature>
<dbReference type="SUPFAM" id="SSF47473">
    <property type="entry name" value="EF-hand"/>
    <property type="match status" value="1"/>
</dbReference>
<feature type="binding site" evidence="4">
    <location>
        <position position="99"/>
    </location>
    <ligand>
        <name>Ca(2+)</name>
        <dbReference type="ChEBI" id="CHEBI:29108"/>
        <label>1</label>
    </ligand>
</feature>
<feature type="non-terminal residue" evidence="6">
    <location>
        <position position="1"/>
    </location>
</feature>
<comment type="similarity">
    <text evidence="1">Belongs to the parvalbumin family.</text>
</comment>
<dbReference type="InterPro" id="IPR002048">
    <property type="entry name" value="EF_hand_dom"/>
</dbReference>
<feature type="binding site" evidence="4">
    <location>
        <position position="128"/>
    </location>
    <ligand>
        <name>Ca(2+)</name>
        <dbReference type="ChEBI" id="CHEBI:29108"/>
        <label>1</label>
    </ligand>
</feature>
<dbReference type="PANTHER" id="PTHR11653">
    <property type="entry name" value="PARVALBUMIN ALPHA"/>
    <property type="match status" value="1"/>
</dbReference>
<dbReference type="Pfam" id="PF13499">
    <property type="entry name" value="EF-hand_7"/>
    <property type="match status" value="1"/>
</dbReference>
<feature type="binding site" evidence="4">
    <location>
        <position position="134"/>
    </location>
    <ligand>
        <name>Ca(2+)</name>
        <dbReference type="ChEBI" id="CHEBI:29108"/>
        <label>1</label>
    </ligand>
</feature>
<gene>
    <name evidence="6" type="ORF">TPC1_12022</name>
</gene>
<evidence type="ECO:0000256" key="4">
    <source>
        <dbReference type="PIRSR" id="PIRSR608080-1"/>
    </source>
</evidence>
<feature type="binding site" evidence="4">
    <location>
        <position position="97"/>
    </location>
    <ligand>
        <name>Ca(2+)</name>
        <dbReference type="ChEBI" id="CHEBI:29108"/>
        <label>2</label>
    </ligand>
</feature>
<organism evidence="6">
    <name type="scientific">Trepomonas sp. PC1</name>
    <dbReference type="NCBI Taxonomy" id="1076344"/>
    <lineage>
        <taxon>Eukaryota</taxon>
        <taxon>Metamonada</taxon>
        <taxon>Diplomonadida</taxon>
        <taxon>Hexamitidae</taxon>
        <taxon>Hexamitinae</taxon>
        <taxon>Trepomonas</taxon>
    </lineage>
</organism>
<dbReference type="AlphaFoldDB" id="A0A146KGV1"/>
<dbReference type="GO" id="GO:0005509">
    <property type="term" value="F:calcium ion binding"/>
    <property type="evidence" value="ECO:0007669"/>
    <property type="project" value="InterPro"/>
</dbReference>
<feature type="domain" description="EF-hand" evidence="5">
    <location>
        <begin position="117"/>
        <end position="150"/>
    </location>
</feature>
<feature type="binding site" evidence="4">
    <location>
        <position position="132"/>
    </location>
    <ligand>
        <name>Ca(2+)</name>
        <dbReference type="ChEBI" id="CHEBI:29108"/>
        <label>1</label>
    </ligand>
</feature>
<feature type="binding site" evidence="4">
    <location>
        <position position="93"/>
    </location>
    <ligand>
        <name>Ca(2+)</name>
        <dbReference type="ChEBI" id="CHEBI:29108"/>
        <label>2</label>
    </ligand>
</feature>
<proteinExistence type="inferred from homology"/>
<dbReference type="PANTHER" id="PTHR11653:SF10">
    <property type="entry name" value="EF-HAND DOMAIN-CONTAINING PROTEIN"/>
    <property type="match status" value="1"/>
</dbReference>
<evidence type="ECO:0000313" key="6">
    <source>
        <dbReference type="EMBL" id="JAP95094.1"/>
    </source>
</evidence>
<feature type="binding site" evidence="4">
    <location>
        <position position="95"/>
    </location>
    <ligand>
        <name>Ca(2+)</name>
        <dbReference type="ChEBI" id="CHEBI:29108"/>
        <label>2</label>
    </ligand>
</feature>
<dbReference type="Gene3D" id="1.10.238.10">
    <property type="entry name" value="EF-hand"/>
    <property type="match status" value="1"/>
</dbReference>
<dbReference type="PROSITE" id="PS00018">
    <property type="entry name" value="EF_HAND_1"/>
    <property type="match status" value="2"/>
</dbReference>
<sequence>NNMQMTYNYNYQNSQYTQPAQYTQYNQPGYQQNTQQFPQTTTNQTYQQTQYTQPITQQPQFNQPVQPQYTPQAAPKITQPNFAEVQKVFNIIDADRSGFIDTREEMVQLLKLAGGEESKLDVFLKACDFDGDGKIGLQDYIRFVYVSINHPQTIELTMFLAADADCSGDIDPDEIVAALPRLDPMYSQLTPQYLLQCMTHITGGQGGLDFPKFQQLLQVIGVPQIK</sequence>
<evidence type="ECO:0000256" key="1">
    <source>
        <dbReference type="ARBA" id="ARBA00009753"/>
    </source>
</evidence>
<name>A0A146KGV1_9EUKA</name>
<dbReference type="PROSITE" id="PS50222">
    <property type="entry name" value="EF_HAND_2"/>
    <property type="match status" value="2"/>
</dbReference>
<keyword evidence="2 4" id="KW-0479">Metal-binding</keyword>
<evidence type="ECO:0000256" key="2">
    <source>
        <dbReference type="ARBA" id="ARBA00022723"/>
    </source>
</evidence>
<reference evidence="6" key="1">
    <citation type="submission" date="2015-07" db="EMBL/GenBank/DDBJ databases">
        <title>Adaptation to a free-living lifestyle via gene acquisitions in the diplomonad Trepomonas sp. PC1.</title>
        <authorList>
            <person name="Xu F."/>
            <person name="Jerlstrom-Hultqvist J."/>
            <person name="Kolisko M."/>
            <person name="Simpson A.G.B."/>
            <person name="Roger A.J."/>
            <person name="Svard S.G."/>
            <person name="Andersson J.O."/>
        </authorList>
    </citation>
    <scope>NUCLEOTIDE SEQUENCE</scope>
    <source>
        <strain evidence="6">PC1</strain>
    </source>
</reference>
<dbReference type="EMBL" id="GDID01001512">
    <property type="protein sequence ID" value="JAP95094.1"/>
    <property type="molecule type" value="Transcribed_RNA"/>
</dbReference>
<feature type="domain" description="EF-hand" evidence="5">
    <location>
        <begin position="80"/>
        <end position="116"/>
    </location>
</feature>
<evidence type="ECO:0000256" key="3">
    <source>
        <dbReference type="ARBA" id="ARBA00022837"/>
    </source>
</evidence>
<dbReference type="InterPro" id="IPR011992">
    <property type="entry name" value="EF-hand-dom_pair"/>
</dbReference>
<dbReference type="InterPro" id="IPR008080">
    <property type="entry name" value="Parvalbumin"/>
</dbReference>
<evidence type="ECO:0000259" key="5">
    <source>
        <dbReference type="PROSITE" id="PS50222"/>
    </source>
</evidence>
<accession>A0A146KGV1</accession>
<feature type="binding site" evidence="4">
    <location>
        <position position="130"/>
    </location>
    <ligand>
        <name>Ca(2+)</name>
        <dbReference type="ChEBI" id="CHEBI:29108"/>
        <label>1</label>
    </ligand>
</feature>
<dbReference type="InterPro" id="IPR018247">
    <property type="entry name" value="EF_Hand_1_Ca_BS"/>
</dbReference>
<dbReference type="SMART" id="SM00054">
    <property type="entry name" value="EFh"/>
    <property type="match status" value="3"/>
</dbReference>
<protein>
    <submittedName>
        <fullName evidence="6">EF-hand domain pair-containing protein</fullName>
    </submittedName>
</protein>
<keyword evidence="3 4" id="KW-0106">Calcium</keyword>